<protein>
    <submittedName>
        <fullName evidence="2">Uncharacterized protein</fullName>
    </submittedName>
</protein>
<dbReference type="RefSeq" id="WP_171267832.1">
    <property type="nucleotide sequence ID" value="NZ_CP039543.1"/>
</dbReference>
<sequence>MEETNIVEVTGSVEEKKVWYTSKEIWTSIVTLVCGVLLLFGIQVDPDTQAQLPVVITGGVVSFASLLKIIFRIFSSRKKLTATSAKALS</sequence>
<feature type="transmembrane region" description="Helical" evidence="1">
    <location>
        <begin position="50"/>
        <end position="71"/>
    </location>
</feature>
<feature type="transmembrane region" description="Helical" evidence="1">
    <location>
        <begin position="25"/>
        <end position="44"/>
    </location>
</feature>
<evidence type="ECO:0000313" key="2">
    <source>
        <dbReference type="EMBL" id="QJT10236.1"/>
    </source>
</evidence>
<evidence type="ECO:0000313" key="3">
    <source>
        <dbReference type="Proteomes" id="UP000503251"/>
    </source>
</evidence>
<evidence type="ECO:0000256" key="1">
    <source>
        <dbReference type="SAM" id="Phobius"/>
    </source>
</evidence>
<keyword evidence="1" id="KW-0812">Transmembrane</keyword>
<proteinExistence type="predicted"/>
<dbReference type="Proteomes" id="UP000503251">
    <property type="component" value="Chromosome"/>
</dbReference>
<reference evidence="2 3" key="1">
    <citation type="submission" date="2019-04" db="EMBL/GenBank/DDBJ databases">
        <title>Isolation and culture of sulfate reducing bacteria from the cold seep of the South China Sea.</title>
        <authorList>
            <person name="Sun C."/>
            <person name="Liu R."/>
        </authorList>
    </citation>
    <scope>NUCLEOTIDE SEQUENCE [LARGE SCALE GENOMIC DNA]</scope>
    <source>
        <strain evidence="2 3">CS1</strain>
    </source>
</reference>
<dbReference type="EMBL" id="CP039543">
    <property type="protein sequence ID" value="QJT10236.1"/>
    <property type="molecule type" value="Genomic_DNA"/>
</dbReference>
<accession>A0ABX6NJ46</accession>
<keyword evidence="3" id="KW-1185">Reference proteome</keyword>
<name>A0ABX6NJ46_9BACT</name>
<keyword evidence="1" id="KW-1133">Transmembrane helix</keyword>
<organism evidence="2 3">
    <name type="scientific">Oceanidesulfovibrio marinus</name>
    <dbReference type="NCBI Taxonomy" id="370038"/>
    <lineage>
        <taxon>Bacteria</taxon>
        <taxon>Pseudomonadati</taxon>
        <taxon>Thermodesulfobacteriota</taxon>
        <taxon>Desulfovibrionia</taxon>
        <taxon>Desulfovibrionales</taxon>
        <taxon>Desulfovibrionaceae</taxon>
        <taxon>Oceanidesulfovibrio</taxon>
    </lineage>
</organism>
<keyword evidence="1" id="KW-0472">Membrane</keyword>
<gene>
    <name evidence="2" type="ORF">E8L03_15435</name>
</gene>